<dbReference type="Pfam" id="PF00067">
    <property type="entry name" value="p450"/>
    <property type="match status" value="1"/>
</dbReference>
<gene>
    <name evidence="6" type="ORF">Plec18167_004352</name>
</gene>
<evidence type="ECO:0000256" key="4">
    <source>
        <dbReference type="ARBA" id="ARBA00023004"/>
    </source>
</evidence>
<dbReference type="InterPro" id="IPR050364">
    <property type="entry name" value="Cytochrome_P450_fung"/>
</dbReference>
<keyword evidence="4 5" id="KW-0408">Iron</keyword>
<keyword evidence="2 5" id="KW-0479">Metal-binding</keyword>
<proteinExistence type="inferred from homology"/>
<keyword evidence="3 5" id="KW-0560">Oxidoreductase</keyword>
<evidence type="ECO:0000313" key="7">
    <source>
        <dbReference type="Proteomes" id="UP001583193"/>
    </source>
</evidence>
<evidence type="ECO:0000256" key="5">
    <source>
        <dbReference type="RuleBase" id="RU000461"/>
    </source>
</evidence>
<dbReference type="SUPFAM" id="SSF48264">
    <property type="entry name" value="Cytochrome P450"/>
    <property type="match status" value="1"/>
</dbReference>
<dbReference type="Gene3D" id="1.10.630.10">
    <property type="entry name" value="Cytochrome P450"/>
    <property type="match status" value="1"/>
</dbReference>
<dbReference type="PRINTS" id="PR00463">
    <property type="entry name" value="EP450I"/>
</dbReference>
<keyword evidence="5" id="KW-0349">Heme</keyword>
<dbReference type="EMBL" id="JAVDPF010000011">
    <property type="protein sequence ID" value="KAL1879055.1"/>
    <property type="molecule type" value="Genomic_DNA"/>
</dbReference>
<sequence>MAEHYGPIFKLNIFGDTHVIISTQKIAEDLMARRGAIYSDRGHLNMVHLVTGSGDLLASSSEGDYWRRGRRFSAAMLTPAKAAQWEPFQEQAAKRMVIDMVKSPSRYVYWFDRYATTVSLRECYGKILTTAEEEEHHTHKIAERMHNIERIATPGGYLVELIPAMMYIPECLAPFKQEAKALHLIESTYFRQLVQEARSKYEQNVQETPASFIRCFFEDPKWELTEPEVTYVLGTLYGGGSGTTANAMQSFILTMCHYPDWQAKLQKELDEVVGSSRIPSFEDISRLPLVRAVAKEVLRWRPVVPGNLPHRLTQDDEYEGYYIPKGAIVHGNQWAIHREEELYPDSENFNPSRFLEKGYPTYKEPLDTNPNIKRFSAFGFGRRICPGLETADRSLYIQIALLAWSCHITKKIDAFGKEIPVPWYDYTEGSNVMPKKFEFDLKPRSQERMELIRASLTKS</sequence>
<evidence type="ECO:0000256" key="2">
    <source>
        <dbReference type="ARBA" id="ARBA00022723"/>
    </source>
</evidence>
<dbReference type="InterPro" id="IPR036396">
    <property type="entry name" value="Cyt_P450_sf"/>
</dbReference>
<accession>A0ABR3XST4</accession>
<dbReference type="InterPro" id="IPR017972">
    <property type="entry name" value="Cyt_P450_CS"/>
</dbReference>
<dbReference type="PROSITE" id="PS00086">
    <property type="entry name" value="CYTOCHROME_P450"/>
    <property type="match status" value="1"/>
</dbReference>
<organism evidence="6 7">
    <name type="scientific">Paecilomyces lecythidis</name>
    <dbReference type="NCBI Taxonomy" id="3004212"/>
    <lineage>
        <taxon>Eukaryota</taxon>
        <taxon>Fungi</taxon>
        <taxon>Dikarya</taxon>
        <taxon>Ascomycota</taxon>
        <taxon>Pezizomycotina</taxon>
        <taxon>Eurotiomycetes</taxon>
        <taxon>Eurotiomycetidae</taxon>
        <taxon>Eurotiales</taxon>
        <taxon>Thermoascaceae</taxon>
        <taxon>Paecilomyces</taxon>
    </lineage>
</organism>
<dbReference type="InterPro" id="IPR002401">
    <property type="entry name" value="Cyt_P450_E_grp-I"/>
</dbReference>
<dbReference type="CDD" id="cd11065">
    <property type="entry name" value="CYP64-like"/>
    <property type="match status" value="1"/>
</dbReference>
<comment type="caution">
    <text evidence="6">The sequence shown here is derived from an EMBL/GenBank/DDBJ whole genome shotgun (WGS) entry which is preliminary data.</text>
</comment>
<reference evidence="6 7" key="1">
    <citation type="journal article" date="2024" name="IMA Fungus">
        <title>IMA Genome - F19 : A genome assembly and annotation guide to empower mycologists, including annotated draft genome sequences of Ceratocystis pirilliformis, Diaporthe australafricana, Fusarium ophioides, Paecilomyces lecythidis, and Sporothrix stenoceras.</title>
        <authorList>
            <person name="Aylward J."/>
            <person name="Wilson A.M."/>
            <person name="Visagie C.M."/>
            <person name="Spraker J."/>
            <person name="Barnes I."/>
            <person name="Buitendag C."/>
            <person name="Ceriani C."/>
            <person name="Del Mar Angel L."/>
            <person name="du Plessis D."/>
            <person name="Fuchs T."/>
            <person name="Gasser K."/>
            <person name="Kramer D."/>
            <person name="Li W."/>
            <person name="Munsamy K."/>
            <person name="Piso A."/>
            <person name="Price J.L."/>
            <person name="Sonnekus B."/>
            <person name="Thomas C."/>
            <person name="van der Nest A."/>
            <person name="van Dijk A."/>
            <person name="van Heerden A."/>
            <person name="van Vuuren N."/>
            <person name="Yilmaz N."/>
            <person name="Duong T.A."/>
            <person name="van der Merwe N.A."/>
            <person name="Wingfield M.J."/>
            <person name="Wingfield B.D."/>
        </authorList>
    </citation>
    <scope>NUCLEOTIDE SEQUENCE [LARGE SCALE GENOMIC DNA]</scope>
    <source>
        <strain evidence="6 7">CMW 18167</strain>
    </source>
</reference>
<dbReference type="PANTHER" id="PTHR46300">
    <property type="entry name" value="P450, PUTATIVE (EUROFUNG)-RELATED-RELATED"/>
    <property type="match status" value="1"/>
</dbReference>
<evidence type="ECO:0000256" key="3">
    <source>
        <dbReference type="ARBA" id="ARBA00023002"/>
    </source>
</evidence>
<comment type="similarity">
    <text evidence="1 5">Belongs to the cytochrome P450 family.</text>
</comment>
<dbReference type="Proteomes" id="UP001583193">
    <property type="component" value="Unassembled WGS sequence"/>
</dbReference>
<dbReference type="PANTHER" id="PTHR46300:SF8">
    <property type="entry name" value="CYTOCHROME P450 2E1"/>
    <property type="match status" value="1"/>
</dbReference>
<dbReference type="InterPro" id="IPR001128">
    <property type="entry name" value="Cyt_P450"/>
</dbReference>
<evidence type="ECO:0000256" key="1">
    <source>
        <dbReference type="ARBA" id="ARBA00010617"/>
    </source>
</evidence>
<name>A0ABR3XST4_9EURO</name>
<keyword evidence="7" id="KW-1185">Reference proteome</keyword>
<keyword evidence="5" id="KW-0503">Monooxygenase</keyword>
<protein>
    <recommendedName>
        <fullName evidence="8">Cytochrome P450</fullName>
    </recommendedName>
</protein>
<evidence type="ECO:0000313" key="6">
    <source>
        <dbReference type="EMBL" id="KAL1879055.1"/>
    </source>
</evidence>
<evidence type="ECO:0008006" key="8">
    <source>
        <dbReference type="Google" id="ProtNLM"/>
    </source>
</evidence>